<accession>A0A7G9V0U2</accession>
<dbReference type="PANTHER" id="PTHR32097">
    <property type="entry name" value="CAMP-BINDING PROTEIN 1-RELATED"/>
    <property type="match status" value="1"/>
</dbReference>
<protein>
    <submittedName>
        <fullName evidence="3">Tellurium resistance protein</fullName>
    </submittedName>
</protein>
<dbReference type="InterPro" id="IPR003325">
    <property type="entry name" value="TerD"/>
</dbReference>
<comment type="similarity">
    <text evidence="1">Belongs to the CAPAB/TerDEXZ family.</text>
</comment>
<gene>
    <name evidence="3" type="ORF">phiPsa267_013</name>
</gene>
<sequence>MELNLSKDTLMLDLTKVSPSLTRLRGALNWELHPMASKGHEFDLDIFMFLTSNGSIKGDMKNVCFFNNKDCYNGAVVLPRDNRNGADTAGQDDEEIFVEIGKIPAHIDKVEHFVFLHDAVTRQQDLSMISGGSFKLYDQDNKLLAEYKLQQFVNHTALHVGTLQRTADGWGFQPMGESAAANPNQVLQAFA</sequence>
<evidence type="ECO:0000256" key="1">
    <source>
        <dbReference type="ARBA" id="ARBA00008775"/>
    </source>
</evidence>
<evidence type="ECO:0000259" key="2">
    <source>
        <dbReference type="Pfam" id="PF02342"/>
    </source>
</evidence>
<organism evidence="3 4">
    <name type="scientific">Pseudomonas phage phiPsa267</name>
    <dbReference type="NCBI Taxonomy" id="1460361"/>
    <lineage>
        <taxon>Viruses</taxon>
        <taxon>Duplodnaviria</taxon>
        <taxon>Heunggongvirae</taxon>
        <taxon>Uroviricota</taxon>
        <taxon>Caudoviricetes</taxon>
        <taxon>Vandenendeviridae</taxon>
        <taxon>Gorskivirinae</taxon>
        <taxon>Otagovirus</taxon>
        <taxon>Otagovirus psa267</taxon>
    </lineage>
</organism>
<evidence type="ECO:0000313" key="4">
    <source>
        <dbReference type="Proteomes" id="UP000516074"/>
    </source>
</evidence>
<name>A0A7G9V0U2_9CAUD</name>
<evidence type="ECO:0000313" key="3">
    <source>
        <dbReference type="EMBL" id="QNN99897.1"/>
    </source>
</evidence>
<dbReference type="Proteomes" id="UP000516074">
    <property type="component" value="Segment"/>
</dbReference>
<dbReference type="CDD" id="cd06974">
    <property type="entry name" value="TerD_like"/>
    <property type="match status" value="1"/>
</dbReference>
<dbReference type="PANTHER" id="PTHR32097:SF4">
    <property type="entry name" value="GENERAL STRESS PROTEIN 16U"/>
    <property type="match status" value="1"/>
</dbReference>
<feature type="domain" description="TerD" evidence="2">
    <location>
        <begin position="1"/>
        <end position="186"/>
    </location>
</feature>
<dbReference type="Gene3D" id="2.60.60.30">
    <property type="entry name" value="sav2460 like domains"/>
    <property type="match status" value="1"/>
</dbReference>
<dbReference type="Pfam" id="PF02342">
    <property type="entry name" value="TerD"/>
    <property type="match status" value="1"/>
</dbReference>
<dbReference type="InterPro" id="IPR051324">
    <property type="entry name" value="Stress/Tellurium_Resist"/>
</dbReference>
<reference evidence="3 4" key="1">
    <citation type="submission" date="2020-06" db="EMBL/GenBank/DDBJ databases">
        <title>Characterization of Pseudomonas phiPsa374-like phages.</title>
        <authorList>
            <person name="Warring S."/>
            <person name="Malone L.M."/>
            <person name="Easingwood R.A."/>
            <person name="Rigano L."/>
            <person name="Frampton R.A."/>
            <person name="Lopez Acedo E."/>
            <person name="Templeton M.D."/>
            <person name="Kleffmann T."/>
            <person name="Bostina M."/>
            <person name="Fineran P.C."/>
        </authorList>
    </citation>
    <scope>NUCLEOTIDE SEQUENCE [LARGE SCALE GENOMIC DNA]</scope>
</reference>
<keyword evidence="4" id="KW-1185">Reference proteome</keyword>
<proteinExistence type="inferred from homology"/>
<dbReference type="EMBL" id="MT670417">
    <property type="protein sequence ID" value="QNN99897.1"/>
    <property type="molecule type" value="Genomic_DNA"/>
</dbReference>